<dbReference type="InterPro" id="IPR050415">
    <property type="entry name" value="MRET"/>
</dbReference>
<dbReference type="InterPro" id="IPR001709">
    <property type="entry name" value="Flavoprot_Pyr_Nucl_cyt_Rdtase"/>
</dbReference>
<dbReference type="Pfam" id="PF00175">
    <property type="entry name" value="NAD_binding_1"/>
    <property type="match status" value="1"/>
</dbReference>
<feature type="domain" description="FAD-binding FR-type" evidence="2">
    <location>
        <begin position="1"/>
        <end position="93"/>
    </location>
</feature>
<dbReference type="SUPFAM" id="SSF52343">
    <property type="entry name" value="Ferredoxin reductase-like, C-terminal NADP-linked domain"/>
    <property type="match status" value="1"/>
</dbReference>
<dbReference type="InterPro" id="IPR039261">
    <property type="entry name" value="FNR_nucleotide-bd"/>
</dbReference>
<proteinExistence type="predicted"/>
<organism evidence="3 4">
    <name type="scientific">Oceanibaculum indicum</name>
    <dbReference type="NCBI Taxonomy" id="526216"/>
    <lineage>
        <taxon>Bacteria</taxon>
        <taxon>Pseudomonadati</taxon>
        <taxon>Pseudomonadota</taxon>
        <taxon>Alphaproteobacteria</taxon>
        <taxon>Rhodospirillales</taxon>
        <taxon>Oceanibaculaceae</taxon>
        <taxon>Oceanibaculum</taxon>
    </lineage>
</organism>
<dbReference type="RefSeq" id="WP_183077995.1">
    <property type="nucleotide sequence ID" value="NZ_RBIG01000003.1"/>
</dbReference>
<comment type="cofactor">
    <cofactor evidence="1">
        <name>[2Fe-2S] cluster</name>
        <dbReference type="ChEBI" id="CHEBI:190135"/>
    </cofactor>
</comment>
<dbReference type="InterPro" id="IPR001433">
    <property type="entry name" value="OxRdtase_FAD/NAD-bd"/>
</dbReference>
<dbReference type="GO" id="GO:0051213">
    <property type="term" value="F:dioxygenase activity"/>
    <property type="evidence" value="ECO:0007669"/>
    <property type="project" value="UniProtKB-KW"/>
</dbReference>
<name>A0A420WCA5_9PROT</name>
<dbReference type="Proteomes" id="UP000277424">
    <property type="component" value="Unassembled WGS sequence"/>
</dbReference>
<evidence type="ECO:0000256" key="1">
    <source>
        <dbReference type="ARBA" id="ARBA00034078"/>
    </source>
</evidence>
<dbReference type="PRINTS" id="PR00410">
    <property type="entry name" value="PHEHYDRXLASE"/>
</dbReference>
<evidence type="ECO:0000313" key="3">
    <source>
        <dbReference type="EMBL" id="RKQ68570.1"/>
    </source>
</evidence>
<dbReference type="Gene3D" id="3.40.50.80">
    <property type="entry name" value="Nucleotide-binding domain of ferredoxin-NADP reductase (FNR) module"/>
    <property type="match status" value="1"/>
</dbReference>
<accession>A0A420WCA5</accession>
<sequence>MLEVTPLARATSLIRLMPQDEAPFDFRPGQYASLAFPGQPPRDYSLASRPDEPHIDFHIRQVGETGPSAYAQAALHAGDPVRLEGPFGQAYWREEHDGPMLLIGGGTGLAPMIAIVETALAAGVEAPVHLYAGFQDEPDIYYEDRLRALEARHGNFTATYVLSAPEETTDRRTGFVHLAVAEDHADFAGFKAYMAGAPVMVEAAAAMLVARGMKPADINADPFYGASDPAAARRA</sequence>
<keyword evidence="3" id="KW-0223">Dioxygenase</keyword>
<dbReference type="EMBL" id="RBIG01000003">
    <property type="protein sequence ID" value="RKQ68570.1"/>
    <property type="molecule type" value="Genomic_DNA"/>
</dbReference>
<protein>
    <submittedName>
        <fullName evidence="3">CDP-4-dehydro-6-deoxyglucose reductase/ferredoxin-NAD(P)+ reductase (Naphthalene dioxygenase ferredoxin-specific)</fullName>
    </submittedName>
</protein>
<dbReference type="AlphaFoldDB" id="A0A420WCA5"/>
<keyword evidence="3" id="KW-0560">Oxidoreductase</keyword>
<reference evidence="3 4" key="1">
    <citation type="submission" date="2018-10" db="EMBL/GenBank/DDBJ databases">
        <title>Comparative analysis of microorganisms from saline springs in Andes Mountain Range, Colombia.</title>
        <authorList>
            <person name="Rubin E."/>
        </authorList>
    </citation>
    <scope>NUCLEOTIDE SEQUENCE [LARGE SCALE GENOMIC DNA]</scope>
    <source>
        <strain evidence="3 4">USBA 36</strain>
    </source>
</reference>
<dbReference type="PRINTS" id="PR00371">
    <property type="entry name" value="FPNCR"/>
</dbReference>
<dbReference type="Pfam" id="PF00970">
    <property type="entry name" value="FAD_binding_6"/>
    <property type="match status" value="1"/>
</dbReference>
<dbReference type="PANTHER" id="PTHR47354:SF5">
    <property type="entry name" value="PROTEIN RFBI"/>
    <property type="match status" value="1"/>
</dbReference>
<dbReference type="PROSITE" id="PS51384">
    <property type="entry name" value="FAD_FR"/>
    <property type="match status" value="1"/>
</dbReference>
<dbReference type="PANTHER" id="PTHR47354">
    <property type="entry name" value="NADH OXIDOREDUCTASE HCR"/>
    <property type="match status" value="1"/>
</dbReference>
<dbReference type="Gene3D" id="2.40.30.10">
    <property type="entry name" value="Translation factors"/>
    <property type="match status" value="1"/>
</dbReference>
<evidence type="ECO:0000313" key="4">
    <source>
        <dbReference type="Proteomes" id="UP000277424"/>
    </source>
</evidence>
<comment type="caution">
    <text evidence="3">The sequence shown here is derived from an EMBL/GenBank/DDBJ whole genome shotgun (WGS) entry which is preliminary data.</text>
</comment>
<dbReference type="SUPFAM" id="SSF63380">
    <property type="entry name" value="Riboflavin synthase domain-like"/>
    <property type="match status" value="1"/>
</dbReference>
<gene>
    <name evidence="3" type="ORF">BCL74_3050</name>
</gene>
<evidence type="ECO:0000259" key="2">
    <source>
        <dbReference type="PROSITE" id="PS51384"/>
    </source>
</evidence>
<dbReference type="InterPro" id="IPR017938">
    <property type="entry name" value="Riboflavin_synthase-like_b-brl"/>
</dbReference>
<dbReference type="InterPro" id="IPR008333">
    <property type="entry name" value="Cbr1-like_FAD-bd_dom"/>
</dbReference>
<dbReference type="InterPro" id="IPR017927">
    <property type="entry name" value="FAD-bd_FR_type"/>
</dbReference>